<dbReference type="PANTHER" id="PTHR13251:SF3">
    <property type="entry name" value="TRAFFICKING PROTEIN PARTICLE COMPLEX SUBUNIT 10"/>
    <property type="match status" value="1"/>
</dbReference>
<evidence type="ECO:0000256" key="1">
    <source>
        <dbReference type="ARBA" id="ARBA00004555"/>
    </source>
</evidence>
<feature type="compositionally biased region" description="Polar residues" evidence="4">
    <location>
        <begin position="541"/>
        <end position="561"/>
    </location>
</feature>
<feature type="domain" description="TRAPPC10/Trs130 N-terminal" evidence="6">
    <location>
        <begin position="253"/>
        <end position="427"/>
    </location>
</feature>
<feature type="region of interest" description="Disordered" evidence="4">
    <location>
        <begin position="226"/>
        <end position="249"/>
    </location>
</feature>
<dbReference type="EMBL" id="VXIS01000032">
    <property type="protein sequence ID" value="KAA8911750.1"/>
    <property type="molecule type" value="Genomic_DNA"/>
</dbReference>
<dbReference type="InterPro" id="IPR056916">
    <property type="entry name" value="NTS_TR130"/>
</dbReference>
<dbReference type="Pfam" id="PF12584">
    <property type="entry name" value="TRAPPC10"/>
    <property type="match status" value="1"/>
</dbReference>
<comment type="subcellular location">
    <subcellularLocation>
        <location evidence="1">Golgi apparatus</location>
    </subcellularLocation>
</comment>
<dbReference type="Pfam" id="PF24965">
    <property type="entry name" value="TRS130_4HB"/>
    <property type="match status" value="1"/>
</dbReference>
<protein>
    <submittedName>
        <fullName evidence="9">Trafficking protein particle complex subunit 10</fullName>
    </submittedName>
</protein>
<dbReference type="FunCoup" id="A0A5J5F513">
    <property type="interactions" value="61"/>
</dbReference>
<dbReference type="Pfam" id="PF24967">
    <property type="entry name" value="NTS_TR130"/>
    <property type="match status" value="1"/>
</dbReference>
<dbReference type="Pfam" id="PF23036">
    <property type="entry name" value="TRAPPC10_1st"/>
    <property type="match status" value="2"/>
</dbReference>
<dbReference type="InterPro" id="IPR045126">
    <property type="entry name" value="TRAPPC10/Trs130"/>
</dbReference>
<name>A0A5J5F513_9PEZI</name>
<feature type="domain" description="TRAPPC10/Trs130 C-terminal" evidence="5">
    <location>
        <begin position="1277"/>
        <end position="1426"/>
    </location>
</feature>
<feature type="compositionally biased region" description="Low complexity" evidence="4">
    <location>
        <begin position="60"/>
        <end position="73"/>
    </location>
</feature>
<evidence type="ECO:0000256" key="2">
    <source>
        <dbReference type="ARBA" id="ARBA00022448"/>
    </source>
</evidence>
<dbReference type="InterPro" id="IPR056913">
    <property type="entry name" value="TRAPPC10/Trs130_N"/>
</dbReference>
<dbReference type="InterPro" id="IPR055505">
    <property type="entry name" value="DUF7077"/>
</dbReference>
<evidence type="ECO:0000256" key="3">
    <source>
        <dbReference type="ARBA" id="ARBA00023034"/>
    </source>
</evidence>
<evidence type="ECO:0000313" key="10">
    <source>
        <dbReference type="Proteomes" id="UP000326924"/>
    </source>
</evidence>
<feature type="region of interest" description="Disordered" evidence="4">
    <location>
        <begin position="60"/>
        <end position="114"/>
    </location>
</feature>
<sequence length="1449" mass="160676">MEPSSSTSKVAVTYWDPAALYPLIAPDLKARLPLRNLHWKSPTRPVRSISSLHVDLLPYSPSPSSSNNLQTSSAELTRVKSTDSTRSNDARRSASRTRGPGPGPRKERRHQIPGLRNTPYLKMYILRCDDNESYKNTQRKLLREWVTTHATADGGDNHDAHEWLILHVVLPGTPAAQQPRSSSSASTSGGGPRWMKGSQTLLDKIKYDFNGSNAKVDRVAQIRIPPNHPDLQTLSPPVAPSAAAATPESPGESEIAWLDLVAKLKTQILTSFDARVSQYEEDVREKDAQRRLPGWNFCTFFVLKEGLARAFESVGLVEDALVLYDELGFGLEAIVREQQKGEVIGGSFIGWTKEGLYWIEEARKALKARKSQDGGEPLPLEDTDDGNPISSEKKPYRELILSNEISIFDFRCYLFARQATLLLRLGRRNAERNPPERPASAHAAEIEGDDLFRLAEVCRRGIEFVTTVARVLRADLTAPQQEAESIKKDDSVSPEELGAIIDNLIASWKYSVCTQLLNQTGSISLPEGLEEGTDKGFVPKRTSSLGPRTSGVQGAQGSPSFPQAMKSNVTGLEEIAAARAELIVLARTVLENLAARRGWVGREGWYSVDNGSGDMEEIDLNGDGGGGGGGEKRKQDHWLSEGIRNKDLKEAVEGDGSSFYSRFAQLSEKAMKHYGLAKRYKSAERVESDLAALKFHLKEYETAASHLQRMTEFYETQGWGLIETTLLGMYAKCLKEMQKSEEYVSVLLKLLKKSAAAEKARLHRLAGKDDGETPIVQSPLGRLNAEHIDVCGYVSEVVKLSGDVSPEITTPMLNLWSDISVDPYPRHLTDRDGFEVGVRMRYLLNDSLPVDRITVRVVSAPPLQGRELTLESTSGVVMRRGIVKASVTTSQTIPGRYIVEQLAIHVGKLKFMHEFMARTTPEVPLGLVSNSAAAASLAKKTKISFYPSPRGLTGKLQMPKEIHLEKMRMVEIVVLAGENNISKGQLRIKSATAGLRLITSSLEALTGSDVVVVNAETPGTLGLQDFSAGSEIRLRLPYNSDNELTELMVRLEVDYTTEKGQFAFIETLNALVALPLAVNVQDIFKEHALYSKFQVSTAAAEVPLRICTVNLRDSKTFYAEGGQGTSGRMTVFSKQPANFTYKIKRKEDVVEPPESLALVIEYTNMDEELRHTVSNIFEEELEAAGFGRYVHWLLPNFFARFRHRSPTELETAALLEEFEIGTYEEYGWEDALEAIDPRSGEREKIETWLKEFFTKHASIALKQKHILETITRSIFIPVEVPALQVMHTVSLDLACDTDSRSLSSPYAPPMVTVGVALPATLSIRHSRGWDTLASPEALEKPMQFFYEVQHNPDTWLVSGRKRAHFTAKHGDSVSFPLVLLPVRPGHLTLPNVEIKRVPEKGEEEEDDDEVSCETEYRANADVVLVLPDIRATTVRIDSAYGADQVTGMA</sequence>
<dbReference type="InterPro" id="IPR022233">
    <property type="entry name" value="TRAPPC10/Trs130_C"/>
</dbReference>
<feature type="compositionally biased region" description="Basic and acidic residues" evidence="4">
    <location>
        <begin position="77"/>
        <end position="92"/>
    </location>
</feature>
<keyword evidence="3" id="KW-0333">Golgi apparatus</keyword>
<feature type="domain" description="Trs130 NTS" evidence="8">
    <location>
        <begin position="645"/>
        <end position="745"/>
    </location>
</feature>
<gene>
    <name evidence="9" type="ORF">FN846DRAFT_934708</name>
</gene>
<feature type="compositionally biased region" description="Low complexity" evidence="4">
    <location>
        <begin position="174"/>
        <end position="187"/>
    </location>
</feature>
<feature type="compositionally biased region" description="Low complexity" evidence="4">
    <location>
        <begin position="240"/>
        <end position="249"/>
    </location>
</feature>
<dbReference type="GO" id="GO:0034498">
    <property type="term" value="P:early endosome to Golgi transport"/>
    <property type="evidence" value="ECO:0007669"/>
    <property type="project" value="TreeGrafter"/>
</dbReference>
<evidence type="ECO:0000259" key="5">
    <source>
        <dbReference type="Pfam" id="PF12584"/>
    </source>
</evidence>
<feature type="domain" description="DUF7077" evidence="7">
    <location>
        <begin position="949"/>
        <end position="1067"/>
    </location>
</feature>
<dbReference type="InParanoid" id="A0A5J5F513"/>
<evidence type="ECO:0000256" key="4">
    <source>
        <dbReference type="SAM" id="MobiDB-lite"/>
    </source>
</evidence>
<keyword evidence="2" id="KW-0813">Transport</keyword>
<dbReference type="GO" id="GO:1990071">
    <property type="term" value="C:TRAPPII protein complex"/>
    <property type="evidence" value="ECO:0007669"/>
    <property type="project" value="InterPro"/>
</dbReference>
<organism evidence="9 10">
    <name type="scientific">Sphaerosporella brunnea</name>
    <dbReference type="NCBI Taxonomy" id="1250544"/>
    <lineage>
        <taxon>Eukaryota</taxon>
        <taxon>Fungi</taxon>
        <taxon>Dikarya</taxon>
        <taxon>Ascomycota</taxon>
        <taxon>Pezizomycotina</taxon>
        <taxon>Pezizomycetes</taxon>
        <taxon>Pezizales</taxon>
        <taxon>Pyronemataceae</taxon>
        <taxon>Sphaerosporella</taxon>
    </lineage>
</organism>
<evidence type="ECO:0000313" key="9">
    <source>
        <dbReference type="EMBL" id="KAA8911750.1"/>
    </source>
</evidence>
<evidence type="ECO:0000259" key="7">
    <source>
        <dbReference type="Pfam" id="PF23274"/>
    </source>
</evidence>
<feature type="region of interest" description="Disordered" evidence="4">
    <location>
        <begin position="621"/>
        <end position="640"/>
    </location>
</feature>
<feature type="region of interest" description="Disordered" evidence="4">
    <location>
        <begin position="528"/>
        <end position="561"/>
    </location>
</feature>
<dbReference type="OrthoDB" id="10256906at2759"/>
<keyword evidence="10" id="KW-1185">Reference proteome</keyword>
<dbReference type="Proteomes" id="UP000326924">
    <property type="component" value="Unassembled WGS sequence"/>
</dbReference>
<feature type="region of interest" description="Disordered" evidence="4">
    <location>
        <begin position="370"/>
        <end position="391"/>
    </location>
</feature>
<feature type="domain" description="TRAPPC10/Trs130 N-terminal" evidence="6">
    <location>
        <begin position="112"/>
        <end position="225"/>
    </location>
</feature>
<feature type="compositionally biased region" description="Basic and acidic residues" evidence="4">
    <location>
        <begin position="630"/>
        <end position="640"/>
    </location>
</feature>
<evidence type="ECO:0000259" key="6">
    <source>
        <dbReference type="Pfam" id="PF23036"/>
    </source>
</evidence>
<proteinExistence type="predicted"/>
<dbReference type="GO" id="GO:0006891">
    <property type="term" value="P:intra-Golgi vesicle-mediated transport"/>
    <property type="evidence" value="ECO:0007669"/>
    <property type="project" value="TreeGrafter"/>
</dbReference>
<dbReference type="GO" id="GO:0005829">
    <property type="term" value="C:cytosol"/>
    <property type="evidence" value="ECO:0007669"/>
    <property type="project" value="GOC"/>
</dbReference>
<dbReference type="PANTHER" id="PTHR13251">
    <property type="entry name" value="EPILEPSY HOLOPROSENCEPHALY CANDIDATE 1/TMEM1"/>
    <property type="match status" value="1"/>
</dbReference>
<feature type="region of interest" description="Disordered" evidence="4">
    <location>
        <begin position="174"/>
        <end position="195"/>
    </location>
</feature>
<accession>A0A5J5F513</accession>
<reference evidence="9 10" key="1">
    <citation type="submission" date="2019-09" db="EMBL/GenBank/DDBJ databases">
        <title>Draft genome of the ectomycorrhizal ascomycete Sphaerosporella brunnea.</title>
        <authorList>
            <consortium name="DOE Joint Genome Institute"/>
            <person name="Benucci G.M."/>
            <person name="Marozzi G."/>
            <person name="Antonielli L."/>
            <person name="Sanchez S."/>
            <person name="Marco P."/>
            <person name="Wang X."/>
            <person name="Falini L.B."/>
            <person name="Barry K."/>
            <person name="Haridas S."/>
            <person name="Lipzen A."/>
            <person name="Labutti K."/>
            <person name="Grigoriev I.V."/>
            <person name="Murat C."/>
            <person name="Martin F."/>
            <person name="Albertini E."/>
            <person name="Donnini D."/>
            <person name="Bonito G."/>
        </authorList>
    </citation>
    <scope>NUCLEOTIDE SEQUENCE [LARGE SCALE GENOMIC DNA]</scope>
    <source>
        <strain evidence="9 10">Sb_GMNB300</strain>
    </source>
</reference>
<evidence type="ECO:0000259" key="8">
    <source>
        <dbReference type="Pfam" id="PF24967"/>
    </source>
</evidence>
<comment type="caution">
    <text evidence="9">The sequence shown here is derived from an EMBL/GenBank/DDBJ whole genome shotgun (WGS) entry which is preliminary data.</text>
</comment>
<dbReference type="Pfam" id="PF23274">
    <property type="entry name" value="DUF7077"/>
    <property type="match status" value="1"/>
</dbReference>